<evidence type="ECO:0000313" key="2">
    <source>
        <dbReference type="Proteomes" id="UP001470230"/>
    </source>
</evidence>
<dbReference type="Proteomes" id="UP001470230">
    <property type="component" value="Unassembled WGS sequence"/>
</dbReference>
<comment type="caution">
    <text evidence="1">The sequence shown here is derived from an EMBL/GenBank/DDBJ whole genome shotgun (WGS) entry which is preliminary data.</text>
</comment>
<accession>A0ABR2GS54</accession>
<proteinExistence type="predicted"/>
<sequence length="113" mass="13494">MTYNYDIDKDDTFSGYNKIDEVHGSIKDLQSEIGSVYDSHKANDNTVNSLKQNLVEEIINKENKRKNKWNAYMRNYNARKKREHEEQLNKIVICFNNIYKSYHKDELLNVFVL</sequence>
<evidence type="ECO:0000313" key="1">
    <source>
        <dbReference type="EMBL" id="KAK8836511.1"/>
    </source>
</evidence>
<dbReference type="EMBL" id="JAPFFF010000065">
    <property type="protein sequence ID" value="KAK8836511.1"/>
    <property type="molecule type" value="Genomic_DNA"/>
</dbReference>
<keyword evidence="2" id="KW-1185">Reference proteome</keyword>
<gene>
    <name evidence="1" type="ORF">M9Y10_037771</name>
</gene>
<protein>
    <submittedName>
        <fullName evidence="1">Uncharacterized protein</fullName>
    </submittedName>
</protein>
<reference evidence="1 2" key="1">
    <citation type="submission" date="2024-04" db="EMBL/GenBank/DDBJ databases">
        <title>Tritrichomonas musculus Genome.</title>
        <authorList>
            <person name="Alves-Ferreira E."/>
            <person name="Grigg M."/>
            <person name="Lorenzi H."/>
            <person name="Galac M."/>
        </authorList>
    </citation>
    <scope>NUCLEOTIDE SEQUENCE [LARGE SCALE GENOMIC DNA]</scope>
    <source>
        <strain evidence="1 2">EAF2021</strain>
    </source>
</reference>
<organism evidence="1 2">
    <name type="scientific">Tritrichomonas musculus</name>
    <dbReference type="NCBI Taxonomy" id="1915356"/>
    <lineage>
        <taxon>Eukaryota</taxon>
        <taxon>Metamonada</taxon>
        <taxon>Parabasalia</taxon>
        <taxon>Tritrichomonadida</taxon>
        <taxon>Tritrichomonadidae</taxon>
        <taxon>Tritrichomonas</taxon>
    </lineage>
</organism>
<name>A0ABR2GS54_9EUKA</name>